<sequence length="155" mass="17330">MTSQIHEMAANDVPARQTITIEIEPGDDPIGIINGLVLKNRLDAVLRLLGNSFGSDLEDGELWDLMVSSGYFANLTESKVNDLMWAARDTHGMSWRKIARAFEMHQSTIRRRVAKLRREYAEQGIYRTASGVHRASKAKALEVLADAESMDAAER</sequence>
<dbReference type="Proteomes" id="UP001165135">
    <property type="component" value="Unassembled WGS sequence"/>
</dbReference>
<evidence type="ECO:0000313" key="1">
    <source>
        <dbReference type="EMBL" id="GLY82051.1"/>
    </source>
</evidence>
<reference evidence="1" key="1">
    <citation type="submission" date="2023-03" db="EMBL/GenBank/DDBJ databases">
        <title>Actinoallomurus iriomotensis NBRC 103681.</title>
        <authorList>
            <person name="Ichikawa N."/>
            <person name="Sato H."/>
            <person name="Tonouchi N."/>
        </authorList>
    </citation>
    <scope>NUCLEOTIDE SEQUENCE</scope>
    <source>
        <strain evidence="1">NBRC 103681</strain>
    </source>
</reference>
<comment type="caution">
    <text evidence="1">The sequence shown here is derived from an EMBL/GenBank/DDBJ whole genome shotgun (WGS) entry which is preliminary data.</text>
</comment>
<protein>
    <submittedName>
        <fullName evidence="1">Uncharacterized protein</fullName>
    </submittedName>
</protein>
<evidence type="ECO:0000313" key="2">
    <source>
        <dbReference type="Proteomes" id="UP001165135"/>
    </source>
</evidence>
<dbReference type="InterPro" id="IPR036388">
    <property type="entry name" value="WH-like_DNA-bd_sf"/>
</dbReference>
<gene>
    <name evidence="1" type="ORF">Airi01_103180</name>
</gene>
<dbReference type="AlphaFoldDB" id="A0A9W6RUE7"/>
<dbReference type="Gene3D" id="1.10.10.10">
    <property type="entry name" value="Winged helix-like DNA-binding domain superfamily/Winged helix DNA-binding domain"/>
    <property type="match status" value="1"/>
</dbReference>
<organism evidence="1 2">
    <name type="scientific">Actinoallomurus iriomotensis</name>
    <dbReference type="NCBI Taxonomy" id="478107"/>
    <lineage>
        <taxon>Bacteria</taxon>
        <taxon>Bacillati</taxon>
        <taxon>Actinomycetota</taxon>
        <taxon>Actinomycetes</taxon>
        <taxon>Streptosporangiales</taxon>
        <taxon>Thermomonosporaceae</taxon>
        <taxon>Actinoallomurus</taxon>
    </lineage>
</organism>
<name>A0A9W6RUE7_9ACTN</name>
<accession>A0A9W6RUE7</accession>
<proteinExistence type="predicted"/>
<dbReference type="EMBL" id="BSTJ01000029">
    <property type="protein sequence ID" value="GLY82051.1"/>
    <property type="molecule type" value="Genomic_DNA"/>
</dbReference>